<reference evidence="2 3" key="2">
    <citation type="journal article" date="2013" name="Genome Announc.">
        <title>Draft Genome Sequence of Methylobacterium mesophilicum Strain SR1.6/6, Isolated from Citrus sinensis.</title>
        <authorList>
            <person name="Marinho Almeida D."/>
            <person name="Dini-Andreote F."/>
            <person name="Camargo Neves A.A."/>
            <person name="Juca Ramos R.T."/>
            <person name="Andreote F.D."/>
            <person name="Carneiro A.R."/>
            <person name="Oliveira de Souza Lima A."/>
            <person name="Caracciolo Gomes de Sa P.H."/>
            <person name="Ribeiro Barbosa M.S."/>
            <person name="Araujo W.L."/>
            <person name="Silva A."/>
        </authorList>
    </citation>
    <scope>NUCLEOTIDE SEQUENCE [LARGE SCALE GENOMIC DNA]</scope>
    <source>
        <strain evidence="2 3">SR1.6/6</strain>
    </source>
</reference>
<keyword evidence="1" id="KW-0732">Signal</keyword>
<dbReference type="OrthoDB" id="9911437at2"/>
<protein>
    <submittedName>
        <fullName evidence="2">Uncharacterized protein</fullName>
    </submittedName>
</protein>
<reference evidence="2 3" key="1">
    <citation type="journal article" date="2012" name="Genet. Mol. Biol.">
        <title>Analysis of 16S rRNA and mxaF genes revealing insights into Methylobacterium niche-specific plant association.</title>
        <authorList>
            <person name="Dourado M.N."/>
            <person name="Andreote F.D."/>
            <person name="Dini-Andreote F."/>
            <person name="Conti R."/>
            <person name="Araujo J.M."/>
            <person name="Araujo W.L."/>
        </authorList>
    </citation>
    <scope>NUCLEOTIDE SEQUENCE [LARGE SCALE GENOMIC DNA]</scope>
    <source>
        <strain evidence="2 3">SR1.6/6</strain>
    </source>
</reference>
<dbReference type="RefSeq" id="WP_010685498.1">
    <property type="nucleotide sequence ID" value="NZ_CP043538.1"/>
</dbReference>
<evidence type="ECO:0000256" key="1">
    <source>
        <dbReference type="SAM" id="SignalP"/>
    </source>
</evidence>
<dbReference type="AlphaFoldDB" id="A0A6B9FRV7"/>
<dbReference type="InterPro" id="IPR006311">
    <property type="entry name" value="TAT_signal"/>
</dbReference>
<dbReference type="KEGG" id="mmes:MMSR116_24845"/>
<sequence>MSAALPPALRRNLLLFALAFAVAATAFGTVMLTSPPTSEAADAILTDDGVIPPVTNCELLPIGDVNRCTVYR</sequence>
<evidence type="ECO:0000313" key="2">
    <source>
        <dbReference type="EMBL" id="QGY04772.1"/>
    </source>
</evidence>
<evidence type="ECO:0000313" key="3">
    <source>
        <dbReference type="Proteomes" id="UP000012488"/>
    </source>
</evidence>
<name>A0A6B9FRV7_9HYPH</name>
<feature type="signal peptide" evidence="1">
    <location>
        <begin position="1"/>
        <end position="26"/>
    </location>
</feature>
<organism evidence="2 3">
    <name type="scientific">Methylobacterium mesophilicum SR1.6/6</name>
    <dbReference type="NCBI Taxonomy" id="908290"/>
    <lineage>
        <taxon>Bacteria</taxon>
        <taxon>Pseudomonadati</taxon>
        <taxon>Pseudomonadota</taxon>
        <taxon>Alphaproteobacteria</taxon>
        <taxon>Hyphomicrobiales</taxon>
        <taxon>Methylobacteriaceae</taxon>
        <taxon>Methylobacterium</taxon>
    </lineage>
</organism>
<proteinExistence type="predicted"/>
<dbReference type="Proteomes" id="UP000012488">
    <property type="component" value="Chromosome"/>
</dbReference>
<dbReference type="PROSITE" id="PS51318">
    <property type="entry name" value="TAT"/>
    <property type="match status" value="1"/>
</dbReference>
<dbReference type="EMBL" id="CP043538">
    <property type="protein sequence ID" value="QGY04772.1"/>
    <property type="molecule type" value="Genomic_DNA"/>
</dbReference>
<accession>A0A6B9FRV7</accession>
<gene>
    <name evidence="2" type="ORF">MMSR116_24845</name>
</gene>
<feature type="chain" id="PRO_5025328803" evidence="1">
    <location>
        <begin position="27"/>
        <end position="72"/>
    </location>
</feature>